<evidence type="ECO:0000313" key="6">
    <source>
        <dbReference type="Proteomes" id="UP000438448"/>
    </source>
</evidence>
<comment type="subcellular location">
    <subcellularLocation>
        <location evidence="1">Cytoplasm</location>
    </subcellularLocation>
</comment>
<dbReference type="EMBL" id="WEGK01000002">
    <property type="protein sequence ID" value="MQY18191.1"/>
    <property type="molecule type" value="Genomic_DNA"/>
</dbReference>
<proteinExistence type="inferred from homology"/>
<dbReference type="AlphaFoldDB" id="A0A7K0CXN1"/>
<dbReference type="RefSeq" id="WP_194289742.1">
    <property type="nucleotide sequence ID" value="NZ_WEGK01000002.1"/>
</dbReference>
<organism evidence="5 6">
    <name type="scientific">Nocardia macrotermitis</name>
    <dbReference type="NCBI Taxonomy" id="2585198"/>
    <lineage>
        <taxon>Bacteria</taxon>
        <taxon>Bacillati</taxon>
        <taxon>Actinomycetota</taxon>
        <taxon>Actinomycetes</taxon>
        <taxon>Mycobacteriales</taxon>
        <taxon>Nocardiaceae</taxon>
        <taxon>Nocardia</taxon>
    </lineage>
</organism>
<evidence type="ECO:0000256" key="4">
    <source>
        <dbReference type="ARBA" id="ARBA00023186"/>
    </source>
</evidence>
<evidence type="ECO:0000256" key="3">
    <source>
        <dbReference type="ARBA" id="ARBA00022490"/>
    </source>
</evidence>
<sequence>MSTQTRWQFTPDEFAYVWDAETGSDDTPYPISVAQTPTTSTEYARLRAEISTRYPRHGDPDLTGPLRALANPEVRIVVWGKFHQSNLRIRTLAAAVGNHGIVLCQKPTESADFGGDVILIVTQRAQLGRNVAATLPPAEAGKVKQLIGYTPRVRGELPPSTWLPDNRGRKPVEERIRALLRAPRTAEGFLRIERRISREPQYVSWFDVDPERRAAGRYLVSVENDEATIAPASFEVIAQHIHRNVMP</sequence>
<evidence type="ECO:0008006" key="7">
    <source>
        <dbReference type="Google" id="ProtNLM"/>
    </source>
</evidence>
<evidence type="ECO:0000313" key="5">
    <source>
        <dbReference type="EMBL" id="MQY18191.1"/>
    </source>
</evidence>
<keyword evidence="6" id="KW-1185">Reference proteome</keyword>
<comment type="caution">
    <text evidence="5">The sequence shown here is derived from an EMBL/GenBank/DDBJ whole genome shotgun (WGS) entry which is preliminary data.</text>
</comment>
<keyword evidence="3" id="KW-0963">Cytoplasm</keyword>
<reference evidence="5 6" key="1">
    <citation type="submission" date="2019-10" db="EMBL/GenBank/DDBJ databases">
        <title>Nocardia macrotermitis sp. nov. and Nocardia aurantia sp. nov., isolated from the gut of fungus growing-termite Macrotermes natalensis.</title>
        <authorList>
            <person name="Benndorf R."/>
            <person name="Schwitalla J."/>
            <person name="Martin K."/>
            <person name="De Beer W."/>
            <person name="Kaster A.-K."/>
            <person name="Vollmers J."/>
            <person name="Poulsen M."/>
            <person name="Beemelmanns C."/>
        </authorList>
    </citation>
    <scope>NUCLEOTIDE SEQUENCE [LARGE SCALE GENOMIC DNA]</scope>
    <source>
        <strain evidence="5 6">RB20</strain>
    </source>
</reference>
<accession>A0A7K0CXN1</accession>
<evidence type="ECO:0000256" key="1">
    <source>
        <dbReference type="ARBA" id="ARBA00004496"/>
    </source>
</evidence>
<dbReference type="Pfam" id="PF14011">
    <property type="entry name" value="ESX-1_EspG"/>
    <property type="match status" value="1"/>
</dbReference>
<gene>
    <name evidence="5" type="ORF">NRB20_12600</name>
</gene>
<name>A0A7K0CXN1_9NOCA</name>
<keyword evidence="4" id="KW-0143">Chaperone</keyword>
<dbReference type="Proteomes" id="UP000438448">
    <property type="component" value="Unassembled WGS sequence"/>
</dbReference>
<evidence type="ECO:0000256" key="2">
    <source>
        <dbReference type="ARBA" id="ARBA00006411"/>
    </source>
</evidence>
<dbReference type="InterPro" id="IPR025734">
    <property type="entry name" value="EspG"/>
</dbReference>
<protein>
    <recommendedName>
        <fullName evidence="7">ESX secretion-associated protein EspG</fullName>
    </recommendedName>
</protein>
<comment type="similarity">
    <text evidence="2">Belongs to the EspG family.</text>
</comment>